<dbReference type="KEGG" id="acan:ACA1_097430"/>
<keyword evidence="2" id="KW-0677">Repeat</keyword>
<dbReference type="AlphaFoldDB" id="L8GJR6"/>
<gene>
    <name evidence="4" type="ORF">ACA1_097430</name>
</gene>
<name>L8GJR6_ACACF</name>
<sequence length="263" mass="29209">MADKEEWRWVCVDAGSRLDGDSDEEEEEEDEEYDPTRVDEDGLLRPLTRWGQTLACLPSSSSVALSFFLYGGRDGRFADGYIYPREVWTCSLKVGAAGERSVEWRCGPLVGDDDTATPKGRFLHSTCVVGRGLLVWGGHDDEDVFDDLHLLDTDTMQWRRVECEGESPGPRYAAESVTLADDLVLVYGGKDDSKAFNDLHLLRFTSADKQRAQWSKLAPTGQAPTPRDCGTATLLNKKLYVIGGSDEEREVFVYDVGNVSPAL</sequence>
<dbReference type="Proteomes" id="UP000011083">
    <property type="component" value="Unassembled WGS sequence"/>
</dbReference>
<dbReference type="STRING" id="1257118.L8GJR6"/>
<dbReference type="PANTHER" id="PTHR46093">
    <property type="entry name" value="ACYL-COA-BINDING DOMAIN-CONTAINING PROTEIN 5"/>
    <property type="match status" value="1"/>
</dbReference>
<evidence type="ECO:0000313" key="5">
    <source>
        <dbReference type="Proteomes" id="UP000011083"/>
    </source>
</evidence>
<accession>L8GJR6</accession>
<dbReference type="InterPro" id="IPR015915">
    <property type="entry name" value="Kelch-typ_b-propeller"/>
</dbReference>
<proteinExistence type="predicted"/>
<dbReference type="Pfam" id="PF24681">
    <property type="entry name" value="Kelch_KLHDC2_KLHL20_DRC7"/>
    <property type="match status" value="1"/>
</dbReference>
<dbReference type="RefSeq" id="XP_004335072.1">
    <property type="nucleotide sequence ID" value="XM_004335024.1"/>
</dbReference>
<feature type="region of interest" description="Disordered" evidence="3">
    <location>
        <begin position="15"/>
        <end position="38"/>
    </location>
</feature>
<dbReference type="Gene3D" id="2.120.10.80">
    <property type="entry name" value="Kelch-type beta propeller"/>
    <property type="match status" value="1"/>
</dbReference>
<keyword evidence="5" id="KW-1185">Reference proteome</keyword>
<evidence type="ECO:0000256" key="3">
    <source>
        <dbReference type="SAM" id="MobiDB-lite"/>
    </source>
</evidence>
<organism evidence="4 5">
    <name type="scientific">Acanthamoeba castellanii (strain ATCC 30010 / Neff)</name>
    <dbReference type="NCBI Taxonomy" id="1257118"/>
    <lineage>
        <taxon>Eukaryota</taxon>
        <taxon>Amoebozoa</taxon>
        <taxon>Discosea</taxon>
        <taxon>Longamoebia</taxon>
        <taxon>Centramoebida</taxon>
        <taxon>Acanthamoebidae</taxon>
        <taxon>Acanthamoeba</taxon>
    </lineage>
</organism>
<dbReference type="SUPFAM" id="SSF117281">
    <property type="entry name" value="Kelch motif"/>
    <property type="match status" value="1"/>
</dbReference>
<dbReference type="VEuPathDB" id="AmoebaDB:ACA1_097430"/>
<dbReference type="OrthoDB" id="10251809at2759"/>
<evidence type="ECO:0000313" key="4">
    <source>
        <dbReference type="EMBL" id="ELR13059.1"/>
    </source>
</evidence>
<reference evidence="4 5" key="1">
    <citation type="journal article" date="2013" name="Genome Biol.">
        <title>Genome of Acanthamoeba castellanii highlights extensive lateral gene transfer and early evolution of tyrosine kinase signaling.</title>
        <authorList>
            <person name="Clarke M."/>
            <person name="Lohan A.J."/>
            <person name="Liu B."/>
            <person name="Lagkouvardos I."/>
            <person name="Roy S."/>
            <person name="Zafar N."/>
            <person name="Bertelli C."/>
            <person name="Schilde C."/>
            <person name="Kianianmomeni A."/>
            <person name="Burglin T.R."/>
            <person name="Frech C."/>
            <person name="Turcotte B."/>
            <person name="Kopec K.O."/>
            <person name="Synnott J.M."/>
            <person name="Choo C."/>
            <person name="Paponov I."/>
            <person name="Finkler A."/>
            <person name="Soon Heng Tan C."/>
            <person name="Hutchins A.P."/>
            <person name="Weinmeier T."/>
            <person name="Rattei T."/>
            <person name="Chu J.S."/>
            <person name="Gimenez G."/>
            <person name="Irimia M."/>
            <person name="Rigden D.J."/>
            <person name="Fitzpatrick D.A."/>
            <person name="Lorenzo-Morales J."/>
            <person name="Bateman A."/>
            <person name="Chiu C.H."/>
            <person name="Tang P."/>
            <person name="Hegemann P."/>
            <person name="Fromm H."/>
            <person name="Raoult D."/>
            <person name="Greub G."/>
            <person name="Miranda-Saavedra D."/>
            <person name="Chen N."/>
            <person name="Nash P."/>
            <person name="Ginger M.L."/>
            <person name="Horn M."/>
            <person name="Schaap P."/>
            <person name="Caler L."/>
            <person name="Loftus B."/>
        </authorList>
    </citation>
    <scope>NUCLEOTIDE SEQUENCE [LARGE SCALE GENOMIC DNA]</scope>
    <source>
        <strain evidence="4 5">Neff</strain>
    </source>
</reference>
<protein>
    <submittedName>
        <fullName evidence="4">AcylCoA binding protein, putative</fullName>
    </submittedName>
</protein>
<keyword evidence="1" id="KW-0880">Kelch repeat</keyword>
<evidence type="ECO:0000256" key="2">
    <source>
        <dbReference type="ARBA" id="ARBA00022737"/>
    </source>
</evidence>
<evidence type="ECO:0000256" key="1">
    <source>
        <dbReference type="ARBA" id="ARBA00022441"/>
    </source>
</evidence>
<dbReference type="GeneID" id="14913557"/>
<dbReference type="EMBL" id="KB008103">
    <property type="protein sequence ID" value="ELR13059.1"/>
    <property type="molecule type" value="Genomic_DNA"/>
</dbReference>
<feature type="compositionally biased region" description="Acidic residues" evidence="3">
    <location>
        <begin position="21"/>
        <end position="33"/>
    </location>
</feature>
<dbReference type="PANTHER" id="PTHR46093:SF18">
    <property type="entry name" value="FIBRONECTIN TYPE-III DOMAIN-CONTAINING PROTEIN"/>
    <property type="match status" value="1"/>
</dbReference>